<feature type="region of interest" description="Disordered" evidence="1">
    <location>
        <begin position="92"/>
        <end position="128"/>
    </location>
</feature>
<dbReference type="Proteomes" id="UP000241890">
    <property type="component" value="Unassembled WGS sequence"/>
</dbReference>
<sequence length="182" mass="19956">MGVMTDLHESLPDDGEDTWLARLRRNLAQAEGHEPGHEPCLDRKKHRGAHPAPPCSHSGGSWAPERCEPSCELADVGACSGRREEAEAAACGRYLDEEQKVDEDGLARGDQAMRPPGSGRERPVRRPRVLRQSSPCFQTQSPLQAAPQNSQPSRLELDVRAAVRSGVSLSALHRDLRELLAM</sequence>
<dbReference type="InParanoid" id="A0A2R5G7U7"/>
<proteinExistence type="predicted"/>
<feature type="compositionally biased region" description="Basic and acidic residues" evidence="1">
    <location>
        <begin position="31"/>
        <end position="42"/>
    </location>
</feature>
<dbReference type="EMBL" id="BEYU01000022">
    <property type="protein sequence ID" value="GBG26615.1"/>
    <property type="molecule type" value="Genomic_DNA"/>
</dbReference>
<gene>
    <name evidence="2" type="ORF">FCC1311_028362</name>
</gene>
<organism evidence="2 3">
    <name type="scientific">Hondaea fermentalgiana</name>
    <dbReference type="NCBI Taxonomy" id="2315210"/>
    <lineage>
        <taxon>Eukaryota</taxon>
        <taxon>Sar</taxon>
        <taxon>Stramenopiles</taxon>
        <taxon>Bigyra</taxon>
        <taxon>Labyrinthulomycetes</taxon>
        <taxon>Thraustochytrida</taxon>
        <taxon>Thraustochytriidae</taxon>
        <taxon>Hondaea</taxon>
    </lineage>
</organism>
<accession>A0A2R5G7U7</accession>
<evidence type="ECO:0000313" key="2">
    <source>
        <dbReference type="EMBL" id="GBG26615.1"/>
    </source>
</evidence>
<feature type="compositionally biased region" description="Basic and acidic residues" evidence="1">
    <location>
        <begin position="94"/>
        <end position="107"/>
    </location>
</feature>
<comment type="caution">
    <text evidence="2">The sequence shown here is derived from an EMBL/GenBank/DDBJ whole genome shotgun (WGS) entry which is preliminary data.</text>
</comment>
<keyword evidence="3" id="KW-1185">Reference proteome</keyword>
<dbReference type="AlphaFoldDB" id="A0A2R5G7U7"/>
<protein>
    <submittedName>
        <fullName evidence="2">Uncharacterized protein</fullName>
    </submittedName>
</protein>
<evidence type="ECO:0000256" key="1">
    <source>
        <dbReference type="SAM" id="MobiDB-lite"/>
    </source>
</evidence>
<feature type="region of interest" description="Disordered" evidence="1">
    <location>
        <begin position="25"/>
        <end position="67"/>
    </location>
</feature>
<evidence type="ECO:0000313" key="3">
    <source>
        <dbReference type="Proteomes" id="UP000241890"/>
    </source>
</evidence>
<name>A0A2R5G7U7_9STRA</name>
<reference evidence="2 3" key="1">
    <citation type="submission" date="2017-12" db="EMBL/GenBank/DDBJ databases">
        <title>Sequencing, de novo assembly and annotation of complete genome of a new Thraustochytrid species, strain FCC1311.</title>
        <authorList>
            <person name="Sedici K."/>
            <person name="Godart F."/>
            <person name="Aiese Cigliano R."/>
            <person name="Sanseverino W."/>
            <person name="Barakat M."/>
            <person name="Ortet P."/>
            <person name="Marechal E."/>
            <person name="Cagnac O."/>
            <person name="Amato A."/>
        </authorList>
    </citation>
    <scope>NUCLEOTIDE SEQUENCE [LARGE SCALE GENOMIC DNA]</scope>
</reference>